<dbReference type="InParanoid" id="A0A0D0DU80"/>
<keyword evidence="2" id="KW-1185">Reference proteome</keyword>
<dbReference type="Proteomes" id="UP000054538">
    <property type="component" value="Unassembled WGS sequence"/>
</dbReference>
<evidence type="ECO:0000313" key="2">
    <source>
        <dbReference type="Proteomes" id="UP000054538"/>
    </source>
</evidence>
<dbReference type="AlphaFoldDB" id="A0A0D0DU80"/>
<accession>A0A0D0DU80</accession>
<reference evidence="1 2" key="1">
    <citation type="submission" date="2014-04" db="EMBL/GenBank/DDBJ databases">
        <authorList>
            <consortium name="DOE Joint Genome Institute"/>
            <person name="Kuo A."/>
            <person name="Kohler A."/>
            <person name="Jargeat P."/>
            <person name="Nagy L.G."/>
            <person name="Floudas D."/>
            <person name="Copeland A."/>
            <person name="Barry K.W."/>
            <person name="Cichocki N."/>
            <person name="Veneault-Fourrey C."/>
            <person name="LaButti K."/>
            <person name="Lindquist E.A."/>
            <person name="Lipzen A."/>
            <person name="Lundell T."/>
            <person name="Morin E."/>
            <person name="Murat C."/>
            <person name="Sun H."/>
            <person name="Tunlid A."/>
            <person name="Henrissat B."/>
            <person name="Grigoriev I.V."/>
            <person name="Hibbett D.S."/>
            <person name="Martin F."/>
            <person name="Nordberg H.P."/>
            <person name="Cantor M.N."/>
            <person name="Hua S.X."/>
        </authorList>
    </citation>
    <scope>NUCLEOTIDE SEQUENCE [LARGE SCALE GENOMIC DNA]</scope>
    <source>
        <strain evidence="1 2">Ve08.2h10</strain>
    </source>
</reference>
<protein>
    <submittedName>
        <fullName evidence="1">Uncharacterized protein</fullName>
    </submittedName>
</protein>
<evidence type="ECO:0000313" key="1">
    <source>
        <dbReference type="EMBL" id="KIK97788.1"/>
    </source>
</evidence>
<sequence length="116" mass="12982">MYSLRIMACSHSISPSSDIDSVMISDGYHRIAELQQAWICWHEYCVFHQTDEYETHTAGVLGVGRWDTVLVVRGIDKEFEEESSTAESLTCDIMPVRAALAIPVPVRGLARPIARS</sequence>
<dbReference type="HOGENOM" id="CLU_2097621_0_0_1"/>
<organism evidence="1 2">
    <name type="scientific">Paxillus rubicundulus Ve08.2h10</name>
    <dbReference type="NCBI Taxonomy" id="930991"/>
    <lineage>
        <taxon>Eukaryota</taxon>
        <taxon>Fungi</taxon>
        <taxon>Dikarya</taxon>
        <taxon>Basidiomycota</taxon>
        <taxon>Agaricomycotina</taxon>
        <taxon>Agaricomycetes</taxon>
        <taxon>Agaricomycetidae</taxon>
        <taxon>Boletales</taxon>
        <taxon>Paxilineae</taxon>
        <taxon>Paxillaceae</taxon>
        <taxon>Paxillus</taxon>
    </lineage>
</organism>
<reference evidence="2" key="2">
    <citation type="submission" date="2015-01" db="EMBL/GenBank/DDBJ databases">
        <title>Evolutionary Origins and Diversification of the Mycorrhizal Mutualists.</title>
        <authorList>
            <consortium name="DOE Joint Genome Institute"/>
            <consortium name="Mycorrhizal Genomics Consortium"/>
            <person name="Kohler A."/>
            <person name="Kuo A."/>
            <person name="Nagy L.G."/>
            <person name="Floudas D."/>
            <person name="Copeland A."/>
            <person name="Barry K.W."/>
            <person name="Cichocki N."/>
            <person name="Veneault-Fourrey C."/>
            <person name="LaButti K."/>
            <person name="Lindquist E.A."/>
            <person name="Lipzen A."/>
            <person name="Lundell T."/>
            <person name="Morin E."/>
            <person name="Murat C."/>
            <person name="Riley R."/>
            <person name="Ohm R."/>
            <person name="Sun H."/>
            <person name="Tunlid A."/>
            <person name="Henrissat B."/>
            <person name="Grigoriev I.V."/>
            <person name="Hibbett D.S."/>
            <person name="Martin F."/>
        </authorList>
    </citation>
    <scope>NUCLEOTIDE SEQUENCE [LARGE SCALE GENOMIC DNA]</scope>
    <source>
        <strain evidence="2">Ve08.2h10</strain>
    </source>
</reference>
<dbReference type="EMBL" id="KN824920">
    <property type="protein sequence ID" value="KIK97788.1"/>
    <property type="molecule type" value="Genomic_DNA"/>
</dbReference>
<gene>
    <name evidence="1" type="ORF">PAXRUDRAFT_757949</name>
</gene>
<name>A0A0D0DU80_9AGAM</name>
<proteinExistence type="predicted"/>